<evidence type="ECO:0000256" key="1">
    <source>
        <dbReference type="SAM" id="Phobius"/>
    </source>
</evidence>
<sequence>MFAFKSLLDMPRGEALAVVVALIAAMGYTIISLEWLPHMSIIAAIVVLILYGLARGLKYNDMQAGMIGALNQGMGAVYLFSSSG</sequence>
<feature type="transmembrane region" description="Helical" evidence="1">
    <location>
        <begin position="12"/>
        <end position="31"/>
    </location>
</feature>
<dbReference type="AlphaFoldDB" id="A0A378W292"/>
<proteinExistence type="predicted"/>
<gene>
    <name evidence="2" type="ORF">NCTC11421_02688</name>
</gene>
<keyword evidence="1" id="KW-1133">Transmembrane helix</keyword>
<name>A0A378W292_NEIGO</name>
<organism evidence="2">
    <name type="scientific">Neisseria gonorrhoeae</name>
    <dbReference type="NCBI Taxonomy" id="485"/>
    <lineage>
        <taxon>Bacteria</taxon>
        <taxon>Pseudomonadati</taxon>
        <taxon>Pseudomonadota</taxon>
        <taxon>Betaproteobacteria</taxon>
        <taxon>Neisseriales</taxon>
        <taxon>Neisseriaceae</taxon>
        <taxon>Neisseria</taxon>
    </lineage>
</organism>
<protein>
    <submittedName>
        <fullName evidence="2">NhaC</fullName>
    </submittedName>
</protein>
<keyword evidence="1" id="KW-0812">Transmembrane</keyword>
<keyword evidence="1" id="KW-0472">Membrane</keyword>
<dbReference type="EMBL" id="UGRI01000001">
    <property type="protein sequence ID" value="SUA24685.1"/>
    <property type="molecule type" value="Genomic_DNA"/>
</dbReference>
<accession>A0A378W292</accession>
<feature type="transmembrane region" description="Helical" evidence="1">
    <location>
        <begin position="37"/>
        <end position="54"/>
    </location>
</feature>
<reference evidence="2" key="1">
    <citation type="submission" date="2018-06" db="EMBL/GenBank/DDBJ databases">
        <authorList>
            <consortium name="Pathogen Informatics"/>
            <person name="Doyle S."/>
        </authorList>
    </citation>
    <scope>NUCLEOTIDE SEQUENCE [LARGE SCALE GENOMIC DNA]</scope>
    <source>
        <strain evidence="2">NCTC11421</strain>
    </source>
</reference>
<evidence type="ECO:0000313" key="2">
    <source>
        <dbReference type="EMBL" id="SUA24685.1"/>
    </source>
</evidence>